<evidence type="ECO:0000313" key="9">
    <source>
        <dbReference type="EMBL" id="QIK39547.1"/>
    </source>
</evidence>
<evidence type="ECO:0000256" key="5">
    <source>
        <dbReference type="ARBA" id="ARBA00022960"/>
    </source>
</evidence>
<dbReference type="GO" id="GO:0008360">
    <property type="term" value="P:regulation of cell shape"/>
    <property type="evidence" value="ECO:0007669"/>
    <property type="project" value="UniProtKB-KW"/>
</dbReference>
<dbReference type="Proteomes" id="UP000500791">
    <property type="component" value="Chromosome"/>
</dbReference>
<evidence type="ECO:0000256" key="2">
    <source>
        <dbReference type="ARBA" id="ARBA00007776"/>
    </source>
</evidence>
<evidence type="ECO:0000256" key="1">
    <source>
        <dbReference type="ARBA" id="ARBA00004651"/>
    </source>
</evidence>
<feature type="transmembrane region" description="Helical" evidence="8">
    <location>
        <begin position="104"/>
        <end position="126"/>
    </location>
</feature>
<dbReference type="EMBL" id="CP049811">
    <property type="protein sequence ID" value="QIK39547.1"/>
    <property type="molecule type" value="Genomic_DNA"/>
</dbReference>
<feature type="transmembrane region" description="Helical" evidence="8">
    <location>
        <begin position="138"/>
        <end position="159"/>
    </location>
</feature>
<sequence length="176" mass="18810">MIRWAIRIAMLILAGFGCILLSAIPLQPGAPQWPMPDLLFALCCYWVLRRPGSAPLIVVFALGLAADMLLMRPVGIGALTLVLATEVLRGQSRHLREVPFVLEWAMVAALIGMGVAMQAALIWISLGSPPTVGQLGRYAAGTMLSYPLVALICGGLLGLRHRGNGKLTYSTYLGEG</sequence>
<keyword evidence="4 8" id="KW-0812">Transmembrane</keyword>
<evidence type="ECO:0000256" key="8">
    <source>
        <dbReference type="SAM" id="Phobius"/>
    </source>
</evidence>
<keyword evidence="3" id="KW-1003">Cell membrane</keyword>
<dbReference type="Pfam" id="PF04093">
    <property type="entry name" value="MreD"/>
    <property type="match status" value="1"/>
</dbReference>
<keyword evidence="5" id="KW-0133">Cell shape</keyword>
<protein>
    <submittedName>
        <fullName evidence="9">Rod shape-determining protein MreD</fullName>
    </submittedName>
</protein>
<feature type="transmembrane region" description="Helical" evidence="8">
    <location>
        <begin position="57"/>
        <end position="83"/>
    </location>
</feature>
<dbReference type="NCBIfam" id="TIGR03426">
    <property type="entry name" value="shape_MreD"/>
    <property type="match status" value="1"/>
</dbReference>
<dbReference type="PROSITE" id="PS51257">
    <property type="entry name" value="PROKAR_LIPOPROTEIN"/>
    <property type="match status" value="1"/>
</dbReference>
<accession>A0A6G7VIC9</accession>
<comment type="similarity">
    <text evidence="2">Belongs to the MreD family.</text>
</comment>
<keyword evidence="6 8" id="KW-1133">Transmembrane helix</keyword>
<dbReference type="AlphaFoldDB" id="A0A6G7VIC9"/>
<reference evidence="9 10" key="1">
    <citation type="submission" date="2020-03" db="EMBL/GenBank/DDBJ databases">
        <title>Complete genome sequence of Monaibacterium sp. ALG8 with diverse plasmids.</title>
        <authorList>
            <person name="Sun C."/>
        </authorList>
    </citation>
    <scope>NUCLEOTIDE SEQUENCE [LARGE SCALE GENOMIC DNA]</scope>
    <source>
        <strain evidence="9 10">ALG8</strain>
    </source>
</reference>
<evidence type="ECO:0000256" key="7">
    <source>
        <dbReference type="ARBA" id="ARBA00023136"/>
    </source>
</evidence>
<evidence type="ECO:0000256" key="4">
    <source>
        <dbReference type="ARBA" id="ARBA00022692"/>
    </source>
</evidence>
<proteinExistence type="inferred from homology"/>
<dbReference type="InterPro" id="IPR007227">
    <property type="entry name" value="Cell_shape_determining_MreD"/>
</dbReference>
<evidence type="ECO:0000256" key="3">
    <source>
        <dbReference type="ARBA" id="ARBA00022475"/>
    </source>
</evidence>
<organism evidence="9 10">
    <name type="scientific">Pontivivens nitratireducens</name>
    <dbReference type="NCBI Taxonomy" id="2758038"/>
    <lineage>
        <taxon>Bacteria</taxon>
        <taxon>Pseudomonadati</taxon>
        <taxon>Pseudomonadota</taxon>
        <taxon>Alphaproteobacteria</taxon>
        <taxon>Rhodobacterales</taxon>
        <taxon>Paracoccaceae</taxon>
        <taxon>Pontivivens</taxon>
    </lineage>
</organism>
<comment type="subcellular location">
    <subcellularLocation>
        <location evidence="1">Cell membrane</location>
        <topology evidence="1">Multi-pass membrane protein</topology>
    </subcellularLocation>
</comment>
<gene>
    <name evidence="9" type="primary">mreD</name>
    <name evidence="9" type="ORF">G8E03_01475</name>
</gene>
<dbReference type="RefSeq" id="WP_166187816.1">
    <property type="nucleotide sequence ID" value="NZ_CP049811.1"/>
</dbReference>
<evidence type="ECO:0000313" key="10">
    <source>
        <dbReference type="Proteomes" id="UP000500791"/>
    </source>
</evidence>
<keyword evidence="7 8" id="KW-0472">Membrane</keyword>
<keyword evidence="10" id="KW-1185">Reference proteome</keyword>
<evidence type="ECO:0000256" key="6">
    <source>
        <dbReference type="ARBA" id="ARBA00022989"/>
    </source>
</evidence>
<name>A0A6G7VIC9_9RHOB</name>
<dbReference type="KEGG" id="mon:G8E03_01475"/>
<dbReference type="GO" id="GO:0005886">
    <property type="term" value="C:plasma membrane"/>
    <property type="evidence" value="ECO:0007669"/>
    <property type="project" value="UniProtKB-SubCell"/>
</dbReference>